<proteinExistence type="predicted"/>
<name>A0A081B0T5_PHYNI</name>
<dbReference type="AlphaFoldDB" id="A0A081B0T5"/>
<evidence type="ECO:0000313" key="1">
    <source>
        <dbReference type="EMBL" id="ETO84746.1"/>
    </source>
</evidence>
<dbReference type="EMBL" id="ANJA01000241">
    <property type="protein sequence ID" value="ETO84746.1"/>
    <property type="molecule type" value="Genomic_DNA"/>
</dbReference>
<gene>
    <name evidence="1" type="ORF">F444_01369</name>
</gene>
<accession>A0A081B0T5</accession>
<evidence type="ECO:0000313" key="2">
    <source>
        <dbReference type="Proteomes" id="UP000028582"/>
    </source>
</evidence>
<reference evidence="1 2" key="1">
    <citation type="submission" date="2013-11" db="EMBL/GenBank/DDBJ databases">
        <title>The Genome Sequence of Phytophthora parasitica P1976.</title>
        <authorList>
            <consortium name="The Broad Institute Genomics Platform"/>
            <person name="Russ C."/>
            <person name="Tyler B."/>
            <person name="Panabieres F."/>
            <person name="Shan W."/>
            <person name="Tripathy S."/>
            <person name="Grunwald N."/>
            <person name="Machado M."/>
            <person name="Johnson C.S."/>
            <person name="Walker B."/>
            <person name="Young S."/>
            <person name="Zeng Q."/>
            <person name="Gargeya S."/>
            <person name="Fitzgerald M."/>
            <person name="Haas B."/>
            <person name="Abouelleil A."/>
            <person name="Allen A.W."/>
            <person name="Alvarado L."/>
            <person name="Arachchi H.M."/>
            <person name="Berlin A.M."/>
            <person name="Chapman S.B."/>
            <person name="Gainer-Dewar J."/>
            <person name="Goldberg J."/>
            <person name="Griggs A."/>
            <person name="Gujja S."/>
            <person name="Hansen M."/>
            <person name="Howarth C."/>
            <person name="Imamovic A."/>
            <person name="Ireland A."/>
            <person name="Larimer J."/>
            <person name="McCowan C."/>
            <person name="Murphy C."/>
            <person name="Pearson M."/>
            <person name="Poon T.W."/>
            <person name="Priest M."/>
            <person name="Roberts A."/>
            <person name="Saif S."/>
            <person name="Shea T."/>
            <person name="Sisk P."/>
            <person name="Sykes S."/>
            <person name="Wortman J."/>
            <person name="Nusbaum C."/>
            <person name="Birren B."/>
        </authorList>
    </citation>
    <scope>NUCLEOTIDE SEQUENCE [LARGE SCALE GENOMIC DNA]</scope>
    <source>
        <strain evidence="1 2">P1976</strain>
    </source>
</reference>
<dbReference type="Proteomes" id="UP000028582">
    <property type="component" value="Unassembled WGS sequence"/>
</dbReference>
<comment type="caution">
    <text evidence="1">The sequence shown here is derived from an EMBL/GenBank/DDBJ whole genome shotgun (WGS) entry which is preliminary data.</text>
</comment>
<protein>
    <submittedName>
        <fullName evidence="1">Uncharacterized protein</fullName>
    </submittedName>
</protein>
<organism evidence="1 2">
    <name type="scientific">Phytophthora nicotianae P1976</name>
    <dbReference type="NCBI Taxonomy" id="1317066"/>
    <lineage>
        <taxon>Eukaryota</taxon>
        <taxon>Sar</taxon>
        <taxon>Stramenopiles</taxon>
        <taxon>Oomycota</taxon>
        <taxon>Peronosporomycetes</taxon>
        <taxon>Peronosporales</taxon>
        <taxon>Peronosporaceae</taxon>
        <taxon>Phytophthora</taxon>
    </lineage>
</organism>
<sequence length="275" mass="30979">MSEFGIIISILDDQSNLVYGDAYGVSFLLDPQYGGEVMDEEVRESVVDFVYNWNGPDHENAATVELMRIRCFSRRHSRAQIAKTGTCMLQTQLLYIMFNILEGILSTVNAVKRKVEKLRIPNTTPLAPTDETTTIIVIGATIVHGRNAVGDRGTVIVEDLYVAEEHCAEEDVYVVEDQYMAVELYVAEELCVVEQMYMAVELVCARRDGVVPDNSGSQDELLQHEWFTRPQSPTECRYADLLKFVIGDENFNAFEYVGDNGANAETMDIQFMDTV</sequence>